<dbReference type="Proteomes" id="UP000284202">
    <property type="component" value="Unassembled WGS sequence"/>
</dbReference>
<dbReference type="Pfam" id="PF00884">
    <property type="entry name" value="Sulfatase"/>
    <property type="match status" value="1"/>
</dbReference>
<dbReference type="PROSITE" id="PS00523">
    <property type="entry name" value="SULFATASE_1"/>
    <property type="match status" value="1"/>
</dbReference>
<reference evidence="7" key="1">
    <citation type="submission" date="2018-09" db="EMBL/GenBank/DDBJ databases">
        <title>Acidovorax cavernicola nov. sp. isolated from Gruta de las Maravillas (Aracena, Spain).</title>
        <authorList>
            <person name="Jurado V."/>
            <person name="Gutierrez-Patricio S."/>
            <person name="Gonzalez-Pimentel J.L."/>
            <person name="Miller A.Z."/>
            <person name="Laiz L."/>
            <person name="Saiz-Jimenez C."/>
        </authorList>
    </citation>
    <scope>NUCLEOTIDE SEQUENCE [LARGE SCALE GENOMIC DNA]</scope>
    <source>
        <strain evidence="7">1011MAR3C25</strain>
    </source>
</reference>
<dbReference type="InterPro" id="IPR024607">
    <property type="entry name" value="Sulfatase_CS"/>
</dbReference>
<dbReference type="InterPro" id="IPR017850">
    <property type="entry name" value="Alkaline_phosphatase_core_sf"/>
</dbReference>
<evidence type="ECO:0000256" key="3">
    <source>
        <dbReference type="ARBA" id="ARBA00022801"/>
    </source>
</evidence>
<dbReference type="Gene3D" id="3.40.720.10">
    <property type="entry name" value="Alkaline Phosphatase, subunit A"/>
    <property type="match status" value="1"/>
</dbReference>
<dbReference type="PANTHER" id="PTHR45953">
    <property type="entry name" value="IDURONATE 2-SULFATASE"/>
    <property type="match status" value="1"/>
</dbReference>
<feature type="domain" description="Sulfatase N-terminal" evidence="5">
    <location>
        <begin position="12"/>
        <end position="355"/>
    </location>
</feature>
<dbReference type="Pfam" id="PF00353">
    <property type="entry name" value="HemolysinCabind"/>
    <property type="match status" value="3"/>
</dbReference>
<name>A0A418T1R3_9RHOB</name>
<keyword evidence="7" id="KW-1185">Reference proteome</keyword>
<dbReference type="InterPro" id="IPR000917">
    <property type="entry name" value="Sulfatase_N"/>
</dbReference>
<dbReference type="GO" id="GO:0005737">
    <property type="term" value="C:cytoplasm"/>
    <property type="evidence" value="ECO:0007669"/>
    <property type="project" value="TreeGrafter"/>
</dbReference>
<evidence type="ECO:0000256" key="2">
    <source>
        <dbReference type="ARBA" id="ARBA00022723"/>
    </source>
</evidence>
<dbReference type="PRINTS" id="PR00313">
    <property type="entry name" value="CABNDNGRPT"/>
</dbReference>
<dbReference type="AlphaFoldDB" id="A0A418T1R3"/>
<organism evidence="6 7">
    <name type="scientific">Paracoccus onubensis</name>
    <dbReference type="NCBI Taxonomy" id="1675788"/>
    <lineage>
        <taxon>Bacteria</taxon>
        <taxon>Pseudomonadati</taxon>
        <taxon>Pseudomonadota</taxon>
        <taxon>Alphaproteobacteria</taxon>
        <taxon>Rhodobacterales</taxon>
        <taxon>Paracoccaceae</taxon>
        <taxon>Paracoccus</taxon>
    </lineage>
</organism>
<evidence type="ECO:0000256" key="4">
    <source>
        <dbReference type="SAM" id="MobiDB-lite"/>
    </source>
</evidence>
<evidence type="ECO:0000313" key="7">
    <source>
        <dbReference type="Proteomes" id="UP000284202"/>
    </source>
</evidence>
<sequence length="729" mass="78786">MLPACSECRSMPNILNIASDDLFSIERYRSVFGHVIQTPNLDAFYASGCKFEAAMATIAVCAPSRCSVLTGLSPYHSGLFDIAEAWYDLVRPEQSLQWRIKQAGFYMGTTGKMWHGYVPQPDFVYDALYDSAPFTQQGGIPENVRTDQGPSAYGGNSYSFPDDIEDNSYDGYRVLDFQNFLNTYSDSRPWYHEVGFHHPHGAWTNPDRFFDAVPLEDIIFPTEWSQPWEIPTFAMDFIGGDASLYDPATWSTAEVETWRYSVRAYIASVMYLDYNLGRVLAALDASPFADDTVVCFWSDHGYHLGDRGQKWHKFTLWDEAARAPLAIRAPGQAPRVVTEPVSLIDLTRTLVDYAGGEAPIDWQGESLRPVIEGGAVPARAIPTFWYGSASARIGDRRIILYQDGTSEYYDLATDPWAQVNLAGMDAQYEAHRTELIDICEGWGLKFVEQGAKLDKPSPLASYLGVDPDVGAASGALALVGSMDARGQSPGYQRALWVPKERTSSNEVVKFPDHIDDFLLATRAAVNATIHMGSGPNRVLIEQGWWGRPTFYLGDGDDEIKLGKTVAVVHGGRGNDTIQGGQRMLLIHGGPGDDSITGTGSADELHGDAGNDTISGGGGNDTIDGGSGINVINGGAGADTIIISAGKNTITLGAGADTVIARRTGYRQIITDLASGDTLDLSDWAGIQPVSVVQAGSDVVVSATYGPERIICQGVTAATVTAAISGATVA</sequence>
<protein>
    <recommendedName>
        <fullName evidence="5">Sulfatase N-terminal domain-containing protein</fullName>
    </recommendedName>
</protein>
<feature type="region of interest" description="Disordered" evidence="4">
    <location>
        <begin position="596"/>
        <end position="619"/>
    </location>
</feature>
<comment type="caution">
    <text evidence="6">The sequence shown here is derived from an EMBL/GenBank/DDBJ whole genome shotgun (WGS) entry which is preliminary data.</text>
</comment>
<keyword evidence="2" id="KW-0479">Metal-binding</keyword>
<accession>A0A418T1R3</accession>
<dbReference type="PANTHER" id="PTHR45953:SF1">
    <property type="entry name" value="IDURONATE 2-SULFATASE"/>
    <property type="match status" value="1"/>
</dbReference>
<proteinExistence type="inferred from homology"/>
<comment type="similarity">
    <text evidence="1">Belongs to the sulfatase family.</text>
</comment>
<dbReference type="GO" id="GO:0005509">
    <property type="term" value="F:calcium ion binding"/>
    <property type="evidence" value="ECO:0007669"/>
    <property type="project" value="InterPro"/>
</dbReference>
<dbReference type="SUPFAM" id="SSF53649">
    <property type="entry name" value="Alkaline phosphatase-like"/>
    <property type="match status" value="1"/>
</dbReference>
<dbReference type="Gene3D" id="2.150.10.10">
    <property type="entry name" value="Serralysin-like metalloprotease, C-terminal"/>
    <property type="match status" value="2"/>
</dbReference>
<dbReference type="InterPro" id="IPR001343">
    <property type="entry name" value="Hemolysn_Ca-bd"/>
</dbReference>
<dbReference type="SUPFAM" id="SSF51120">
    <property type="entry name" value="beta-Roll"/>
    <property type="match status" value="1"/>
</dbReference>
<dbReference type="InterPro" id="IPR011049">
    <property type="entry name" value="Serralysin-like_metalloprot_C"/>
</dbReference>
<dbReference type="OrthoDB" id="9795675at2"/>
<evidence type="ECO:0000259" key="5">
    <source>
        <dbReference type="Pfam" id="PF00884"/>
    </source>
</evidence>
<evidence type="ECO:0000256" key="1">
    <source>
        <dbReference type="ARBA" id="ARBA00008779"/>
    </source>
</evidence>
<evidence type="ECO:0000313" key="6">
    <source>
        <dbReference type="EMBL" id="RJE87144.1"/>
    </source>
</evidence>
<keyword evidence="3" id="KW-0378">Hydrolase</keyword>
<dbReference type="EMBL" id="QZCG01000003">
    <property type="protein sequence ID" value="RJE87144.1"/>
    <property type="molecule type" value="Genomic_DNA"/>
</dbReference>
<dbReference type="GO" id="GO:0008484">
    <property type="term" value="F:sulfuric ester hydrolase activity"/>
    <property type="evidence" value="ECO:0007669"/>
    <property type="project" value="TreeGrafter"/>
</dbReference>
<gene>
    <name evidence="6" type="ORF">D3P04_05185</name>
</gene>